<gene>
    <name evidence="1" type="ORF">RZO55_00775</name>
</gene>
<dbReference type="Proteomes" id="UP001276854">
    <property type="component" value="Unassembled WGS sequence"/>
</dbReference>
<name>A0ABU4GET0_9CLOT</name>
<keyword evidence="2" id="KW-1185">Reference proteome</keyword>
<evidence type="ECO:0000313" key="2">
    <source>
        <dbReference type="Proteomes" id="UP001276854"/>
    </source>
</evidence>
<sequence>MNNFIFPNGTEFLTNEEQEKRICGVAHIEMSPLYLAKSACEVKATQLIATKQVTRMSILGIAQEIFAHACAYYASSTIIALGVDISKVNEIKSRANPVDIADGGDTANRKAIYRHIWRITPSIISPI</sequence>
<accession>A0ABU4GET0</accession>
<comment type="caution">
    <text evidence="1">The sequence shown here is derived from an EMBL/GenBank/DDBJ whole genome shotgun (WGS) entry which is preliminary data.</text>
</comment>
<evidence type="ECO:0000313" key="1">
    <source>
        <dbReference type="EMBL" id="MDW2796120.1"/>
    </source>
</evidence>
<dbReference type="RefSeq" id="WP_318062395.1">
    <property type="nucleotide sequence ID" value="NZ_JAWONS010000011.1"/>
</dbReference>
<reference evidence="1 2" key="1">
    <citation type="submission" date="2023-10" db="EMBL/GenBank/DDBJ databases">
        <title>A novel Glycoside Hydrolase 43-Like Enzyme from Clostrdium boliviensis is an Endo-xylanase, and a Candidate for Xylooligosaccharides Production from Different Xylan Substrates.</title>
        <authorList>
            <person name="Alvarez M.T."/>
            <person name="Rocabado-Villegas L.R."/>
            <person name="Salas-Veizaga D.M."/>
            <person name="Linares-Pasten J.A."/>
            <person name="Gudmundsdottir E.E."/>
            <person name="Hreggvidsson G.O."/>
            <person name="Adlercreutz P."/>
            <person name="Nordberg Karlsson E."/>
        </authorList>
    </citation>
    <scope>NUCLEOTIDE SEQUENCE [LARGE SCALE GENOMIC DNA]</scope>
    <source>
        <strain evidence="1 2">E-1</strain>
    </source>
</reference>
<proteinExistence type="predicted"/>
<dbReference type="EMBL" id="JAWONS010000011">
    <property type="protein sequence ID" value="MDW2796120.1"/>
    <property type="molecule type" value="Genomic_DNA"/>
</dbReference>
<protein>
    <submittedName>
        <fullName evidence="1">Uncharacterized protein</fullName>
    </submittedName>
</protein>
<organism evidence="1 2">
    <name type="scientific">Clostridium boliviensis</name>
    <dbReference type="NCBI Taxonomy" id="318465"/>
    <lineage>
        <taxon>Bacteria</taxon>
        <taxon>Bacillati</taxon>
        <taxon>Bacillota</taxon>
        <taxon>Clostridia</taxon>
        <taxon>Eubacteriales</taxon>
        <taxon>Clostridiaceae</taxon>
        <taxon>Clostridium</taxon>
    </lineage>
</organism>